<dbReference type="SUPFAM" id="SSF50447">
    <property type="entry name" value="Translation proteins"/>
    <property type="match status" value="1"/>
</dbReference>
<evidence type="ECO:0000256" key="4">
    <source>
        <dbReference type="ARBA" id="ARBA00022980"/>
    </source>
</evidence>
<dbReference type="FunFam" id="2.40.30.10:FF:000004">
    <property type="entry name" value="50S ribosomal protein L3"/>
    <property type="match status" value="1"/>
</dbReference>
<dbReference type="GO" id="GO:0006412">
    <property type="term" value="P:translation"/>
    <property type="evidence" value="ECO:0007669"/>
    <property type="project" value="UniProtKB-UniRule"/>
</dbReference>
<dbReference type="RefSeq" id="WP_089022821.1">
    <property type="nucleotide sequence ID" value="NZ_NIQC01000004.1"/>
</dbReference>
<organism evidence="10 11">
    <name type="scientific">Natranaerobius trueperi</name>
    <dbReference type="NCBI Taxonomy" id="759412"/>
    <lineage>
        <taxon>Bacteria</taxon>
        <taxon>Bacillati</taxon>
        <taxon>Bacillota</taxon>
        <taxon>Clostridia</taxon>
        <taxon>Natranaerobiales</taxon>
        <taxon>Natranaerobiaceae</taxon>
        <taxon>Natranaerobius</taxon>
    </lineage>
</organism>
<dbReference type="HAMAP" id="MF_01325_B">
    <property type="entry name" value="Ribosomal_uL3_B"/>
    <property type="match status" value="1"/>
</dbReference>
<dbReference type="InterPro" id="IPR019926">
    <property type="entry name" value="Ribosomal_uL3_CS"/>
</dbReference>
<dbReference type="GO" id="GO:0003735">
    <property type="term" value="F:structural constituent of ribosome"/>
    <property type="evidence" value="ECO:0007669"/>
    <property type="project" value="UniProtKB-UniRule"/>
</dbReference>
<evidence type="ECO:0000256" key="2">
    <source>
        <dbReference type="ARBA" id="ARBA00022730"/>
    </source>
</evidence>
<dbReference type="EMBL" id="NIQC01000004">
    <property type="protein sequence ID" value="OWZ84490.1"/>
    <property type="molecule type" value="Genomic_DNA"/>
</dbReference>
<comment type="subunit">
    <text evidence="7 9">Part of the 50S ribosomal subunit. Forms a cluster with proteins L14 and L19.</text>
</comment>
<evidence type="ECO:0000256" key="7">
    <source>
        <dbReference type="HAMAP-Rule" id="MF_01325"/>
    </source>
</evidence>
<dbReference type="GO" id="GO:0022625">
    <property type="term" value="C:cytosolic large ribosomal subunit"/>
    <property type="evidence" value="ECO:0007669"/>
    <property type="project" value="TreeGrafter"/>
</dbReference>
<protein>
    <recommendedName>
        <fullName evidence="6 7">Large ribosomal subunit protein uL3</fullName>
    </recommendedName>
</protein>
<evidence type="ECO:0000256" key="3">
    <source>
        <dbReference type="ARBA" id="ARBA00022884"/>
    </source>
</evidence>
<reference evidence="10 11" key="1">
    <citation type="submission" date="2017-06" db="EMBL/GenBank/DDBJ databases">
        <title>Draft Genome Sequence of Natranaerobius trueperi halophilic, alkalithermophilic bacteria from soda lakes.</title>
        <authorList>
            <person name="Zhao B."/>
        </authorList>
    </citation>
    <scope>NUCLEOTIDE SEQUENCE [LARGE SCALE GENOMIC DNA]</scope>
    <source>
        <strain evidence="10 11">DSM 18760</strain>
    </source>
</reference>
<evidence type="ECO:0000256" key="8">
    <source>
        <dbReference type="RuleBase" id="RU003905"/>
    </source>
</evidence>
<evidence type="ECO:0000313" key="11">
    <source>
        <dbReference type="Proteomes" id="UP000214588"/>
    </source>
</evidence>
<keyword evidence="3 7" id="KW-0694">RNA-binding</keyword>
<evidence type="ECO:0000256" key="1">
    <source>
        <dbReference type="ARBA" id="ARBA00006540"/>
    </source>
</evidence>
<dbReference type="Proteomes" id="UP000214588">
    <property type="component" value="Unassembled WGS sequence"/>
</dbReference>
<keyword evidence="5 7" id="KW-0687">Ribonucleoprotein</keyword>
<comment type="similarity">
    <text evidence="1 7 8">Belongs to the universal ribosomal protein uL3 family.</text>
</comment>
<sequence length="210" mass="22415">MEKAILGRKVGMTQIFSNEGEVVPVTVVKAGPCSVVQKRAEEVDGYTAVQVGFEDKKENRTKKPEKGHFDKAGVAPKKHLVEFNLDNVEGLEVGSELTVEQFAAGDIIDVTGTSKGKGYQGAVKRHNQGTGPKTHGSRYYRGAGSLGAMNVARVFKGQTLPGRMGGDTVTVQKLEVVEVDKDNNLLLIKGAVPGPKKGLLKIVDSVKAKS</sequence>
<dbReference type="GO" id="GO:0019843">
    <property type="term" value="F:rRNA binding"/>
    <property type="evidence" value="ECO:0007669"/>
    <property type="project" value="UniProtKB-UniRule"/>
</dbReference>
<dbReference type="AlphaFoldDB" id="A0A226C278"/>
<dbReference type="PANTHER" id="PTHR11229">
    <property type="entry name" value="50S RIBOSOMAL PROTEIN L3"/>
    <property type="match status" value="1"/>
</dbReference>
<dbReference type="Gene3D" id="3.30.160.810">
    <property type="match status" value="1"/>
</dbReference>
<keyword evidence="2 7" id="KW-0699">rRNA-binding</keyword>
<dbReference type="FunFam" id="3.30.160.810:FF:000001">
    <property type="entry name" value="50S ribosomal protein L3"/>
    <property type="match status" value="1"/>
</dbReference>
<evidence type="ECO:0000313" key="10">
    <source>
        <dbReference type="EMBL" id="OWZ84490.1"/>
    </source>
</evidence>
<comment type="function">
    <text evidence="7 9">One of the primary rRNA binding proteins, it binds directly near the 3'-end of the 23S rRNA, where it nucleates assembly of the 50S subunit.</text>
</comment>
<proteinExistence type="inferred from homology"/>
<keyword evidence="11" id="KW-1185">Reference proteome</keyword>
<evidence type="ECO:0000256" key="6">
    <source>
        <dbReference type="ARBA" id="ARBA00035243"/>
    </source>
</evidence>
<dbReference type="Pfam" id="PF00297">
    <property type="entry name" value="Ribosomal_L3"/>
    <property type="match status" value="1"/>
</dbReference>
<gene>
    <name evidence="7" type="primary">rplC</name>
    <name evidence="10" type="ORF">CDO51_03005</name>
</gene>
<dbReference type="OrthoDB" id="9806135at2"/>
<comment type="caution">
    <text evidence="10">The sequence shown here is derived from an EMBL/GenBank/DDBJ whole genome shotgun (WGS) entry which is preliminary data.</text>
</comment>
<accession>A0A226C278</accession>
<keyword evidence="4 7" id="KW-0689">Ribosomal protein</keyword>
<dbReference type="PANTHER" id="PTHR11229:SF16">
    <property type="entry name" value="LARGE RIBOSOMAL SUBUNIT PROTEIN UL3C"/>
    <property type="match status" value="1"/>
</dbReference>
<dbReference type="PROSITE" id="PS00474">
    <property type="entry name" value="RIBOSOMAL_L3"/>
    <property type="match status" value="1"/>
</dbReference>
<dbReference type="InterPro" id="IPR009000">
    <property type="entry name" value="Transl_B-barrel_sf"/>
</dbReference>
<evidence type="ECO:0000256" key="5">
    <source>
        <dbReference type="ARBA" id="ARBA00023274"/>
    </source>
</evidence>
<dbReference type="Gene3D" id="2.40.30.10">
    <property type="entry name" value="Translation factors"/>
    <property type="match status" value="1"/>
</dbReference>
<evidence type="ECO:0000256" key="9">
    <source>
        <dbReference type="RuleBase" id="RU003906"/>
    </source>
</evidence>
<name>A0A226C278_9FIRM</name>
<dbReference type="NCBIfam" id="TIGR03625">
    <property type="entry name" value="L3_bact"/>
    <property type="match status" value="1"/>
</dbReference>
<dbReference type="InterPro" id="IPR000597">
    <property type="entry name" value="Ribosomal_uL3"/>
</dbReference>
<dbReference type="InterPro" id="IPR019927">
    <property type="entry name" value="Ribosomal_uL3_bac/org-type"/>
</dbReference>